<keyword evidence="2 5" id="KW-0671">Queuosine biosynthesis</keyword>
<dbReference type="RefSeq" id="WP_264502689.1">
    <property type="nucleotide sequence ID" value="NZ_JAPDDS010000011.1"/>
</dbReference>
<feature type="active site" description="Proton donor" evidence="5">
    <location>
        <position position="55"/>
    </location>
</feature>
<name>A0ABT3FT28_9BACT</name>
<dbReference type="EC" id="1.7.1.13" evidence="5"/>
<dbReference type="NCBIfam" id="TIGR03139">
    <property type="entry name" value="QueF-II"/>
    <property type="match status" value="1"/>
</dbReference>
<dbReference type="InterPro" id="IPR050084">
    <property type="entry name" value="NADPH_dep_7-cyano-7-deazaG_red"/>
</dbReference>
<proteinExistence type="inferred from homology"/>
<dbReference type="InterPro" id="IPR043133">
    <property type="entry name" value="GTP-CH-I_C/QueF"/>
</dbReference>
<feature type="active site" description="Thioimide intermediate" evidence="5">
    <location>
        <position position="48"/>
    </location>
</feature>
<accession>A0ABT3FT28</accession>
<dbReference type="HAMAP" id="MF_00818">
    <property type="entry name" value="QueF_type1"/>
    <property type="match status" value="1"/>
</dbReference>
<comment type="pathway">
    <text evidence="5">tRNA modification; tRNA-queuosine biosynthesis.</text>
</comment>
<gene>
    <name evidence="5 6" type="primary">queF</name>
    <name evidence="6" type="ORF">OKA04_18490</name>
</gene>
<keyword evidence="7" id="KW-1185">Reference proteome</keyword>
<keyword evidence="4 5" id="KW-0560">Oxidoreductase</keyword>
<dbReference type="InterPro" id="IPR016856">
    <property type="entry name" value="QueF_type1"/>
</dbReference>
<comment type="similarity">
    <text evidence="5">Belongs to the GTP cyclohydrolase I family. QueF type 1 subfamily.</text>
</comment>
<evidence type="ECO:0000256" key="4">
    <source>
        <dbReference type="ARBA" id="ARBA00023002"/>
    </source>
</evidence>
<comment type="subcellular location">
    <subcellularLocation>
        <location evidence="5">Cytoplasm</location>
    </subcellularLocation>
</comment>
<comment type="caution">
    <text evidence="5">Lacks conserved residue(s) required for the propagation of feature annotation.</text>
</comment>
<sequence length="131" mass="14426">MSQMDESKPTLFVLPTSPEISRLRTYPACESDLSDEVRLRFEGIGSLCPITGQPDTATVSVAYVPDNLSLDEDSVWAYLCTFRNFPAFNEEIVNRILDDLVEVTKPREMTVIGSFATRGGISLTAEASFPG</sequence>
<evidence type="ECO:0000256" key="2">
    <source>
        <dbReference type="ARBA" id="ARBA00022785"/>
    </source>
</evidence>
<keyword evidence="1 5" id="KW-0963">Cytoplasm</keyword>
<evidence type="ECO:0000313" key="7">
    <source>
        <dbReference type="Proteomes" id="UP001207930"/>
    </source>
</evidence>
<evidence type="ECO:0000313" key="6">
    <source>
        <dbReference type="EMBL" id="MCW1886734.1"/>
    </source>
</evidence>
<comment type="catalytic activity">
    <reaction evidence="5">
        <text>7-aminomethyl-7-carbaguanine + 2 NADP(+) = 7-cyano-7-carbaguanine + 2 NADPH + 3 H(+)</text>
        <dbReference type="Rhea" id="RHEA:13409"/>
        <dbReference type="ChEBI" id="CHEBI:15378"/>
        <dbReference type="ChEBI" id="CHEBI:45075"/>
        <dbReference type="ChEBI" id="CHEBI:57783"/>
        <dbReference type="ChEBI" id="CHEBI:58349"/>
        <dbReference type="ChEBI" id="CHEBI:58703"/>
        <dbReference type="EC" id="1.7.1.13"/>
    </reaction>
</comment>
<dbReference type="GO" id="GO:0033739">
    <property type="term" value="F:preQ1 synthase activity"/>
    <property type="evidence" value="ECO:0007669"/>
    <property type="project" value="UniProtKB-EC"/>
</dbReference>
<dbReference type="PANTHER" id="PTHR34354">
    <property type="entry name" value="NADPH-DEPENDENT 7-CYANO-7-DEAZAGUANINE REDUCTASE"/>
    <property type="match status" value="1"/>
</dbReference>
<dbReference type="Pfam" id="PF14489">
    <property type="entry name" value="QueF"/>
    <property type="match status" value="1"/>
</dbReference>
<dbReference type="Proteomes" id="UP001207930">
    <property type="component" value="Unassembled WGS sequence"/>
</dbReference>
<evidence type="ECO:0000256" key="3">
    <source>
        <dbReference type="ARBA" id="ARBA00022857"/>
    </source>
</evidence>
<comment type="caution">
    <text evidence="6">The sequence shown here is derived from an EMBL/GenBank/DDBJ whole genome shotgun (WGS) entry which is preliminary data.</text>
</comment>
<dbReference type="Gene3D" id="3.30.1130.10">
    <property type="match status" value="1"/>
</dbReference>
<dbReference type="InterPro" id="IPR029500">
    <property type="entry name" value="QueF"/>
</dbReference>
<organism evidence="6 7">
    <name type="scientific">Luteolibacter flavescens</name>
    <dbReference type="NCBI Taxonomy" id="1859460"/>
    <lineage>
        <taxon>Bacteria</taxon>
        <taxon>Pseudomonadati</taxon>
        <taxon>Verrucomicrobiota</taxon>
        <taxon>Verrucomicrobiia</taxon>
        <taxon>Verrucomicrobiales</taxon>
        <taxon>Verrucomicrobiaceae</taxon>
        <taxon>Luteolibacter</taxon>
    </lineage>
</organism>
<keyword evidence="3 5" id="KW-0521">NADP</keyword>
<protein>
    <recommendedName>
        <fullName evidence="5">NADPH-dependent 7-cyano-7-deazaguanine reductase</fullName>
        <ecNumber evidence="5">1.7.1.13</ecNumber>
    </recommendedName>
    <alternativeName>
        <fullName evidence="5">7-cyano-7-carbaguanine reductase</fullName>
    </alternativeName>
    <alternativeName>
        <fullName evidence="5">NADPH-dependent nitrile oxidoreductase</fullName>
    </alternativeName>
    <alternativeName>
        <fullName evidence="5">PreQ(0) reductase</fullName>
    </alternativeName>
</protein>
<dbReference type="SUPFAM" id="SSF55620">
    <property type="entry name" value="Tetrahydrobiopterin biosynthesis enzymes-like"/>
    <property type="match status" value="1"/>
</dbReference>
<dbReference type="EMBL" id="JAPDDS010000011">
    <property type="protein sequence ID" value="MCW1886734.1"/>
    <property type="molecule type" value="Genomic_DNA"/>
</dbReference>
<dbReference type="PANTHER" id="PTHR34354:SF1">
    <property type="entry name" value="NADPH-DEPENDENT 7-CYANO-7-DEAZAGUANINE REDUCTASE"/>
    <property type="match status" value="1"/>
</dbReference>
<comment type="function">
    <text evidence="5">Catalyzes the NADPH-dependent reduction of 7-cyano-7-deazaguanine (preQ0) to 7-aminomethyl-7-deazaguanine (preQ1).</text>
</comment>
<reference evidence="6 7" key="1">
    <citation type="submission" date="2022-10" db="EMBL/GenBank/DDBJ databases">
        <title>Luteolibacter flavescens strain MCCC 1K03193, whole genome shotgun sequencing project.</title>
        <authorList>
            <person name="Zhao G."/>
            <person name="Shen L."/>
        </authorList>
    </citation>
    <scope>NUCLEOTIDE SEQUENCE [LARGE SCALE GENOMIC DNA]</scope>
    <source>
        <strain evidence="6 7">MCCC 1K03193</strain>
    </source>
</reference>
<evidence type="ECO:0000256" key="5">
    <source>
        <dbReference type="HAMAP-Rule" id="MF_00818"/>
    </source>
</evidence>
<evidence type="ECO:0000256" key="1">
    <source>
        <dbReference type="ARBA" id="ARBA00022490"/>
    </source>
</evidence>